<evidence type="ECO:0000313" key="2">
    <source>
        <dbReference type="Proteomes" id="UP000266673"/>
    </source>
</evidence>
<name>A0A397WA44_9GLOM</name>
<gene>
    <name evidence="1" type="ORF">C2G38_2059284</name>
</gene>
<dbReference type="Proteomes" id="UP000266673">
    <property type="component" value="Unassembled WGS sequence"/>
</dbReference>
<comment type="caution">
    <text evidence="1">The sequence shown here is derived from an EMBL/GenBank/DDBJ whole genome shotgun (WGS) entry which is preliminary data.</text>
</comment>
<dbReference type="AlphaFoldDB" id="A0A397WA44"/>
<protein>
    <recommendedName>
        <fullName evidence="3">Isoprenoid synthase domain-containing protein</fullName>
    </recommendedName>
</protein>
<keyword evidence="2" id="KW-1185">Reference proteome</keyword>
<proteinExistence type="predicted"/>
<evidence type="ECO:0000313" key="1">
    <source>
        <dbReference type="EMBL" id="RIB28456.1"/>
    </source>
</evidence>
<sequence length="287" mass="34247">MDLKTYTFDETKKESKTILQLLNYFNLDRTVNVKLNYCEEIDNIAQCIIDKYDLKIKLYDIRTIASVLHDSQNFTGIQAYYYFLFIADDLLVFKNIDYIDVINALEGRENNLPQLVCQLITICMKHWKNEFGLQYNFIRTEIITWVTSVNQQIQAQFSENEYFIFKLKCHFSYLTLVLMFRTRNVSCTYLEYHLLKTIYEKFIFYINELGSCLREQGDGEITSVDMLFKTNDFSRISEYCTQQIYNTMGEIEGKCNLMVKLEFLHLCKNTVFVHLAFDRYLKCYLEN</sequence>
<organism evidence="1 2">
    <name type="scientific">Gigaspora rosea</name>
    <dbReference type="NCBI Taxonomy" id="44941"/>
    <lineage>
        <taxon>Eukaryota</taxon>
        <taxon>Fungi</taxon>
        <taxon>Fungi incertae sedis</taxon>
        <taxon>Mucoromycota</taxon>
        <taxon>Glomeromycotina</taxon>
        <taxon>Glomeromycetes</taxon>
        <taxon>Diversisporales</taxon>
        <taxon>Gigasporaceae</taxon>
        <taxon>Gigaspora</taxon>
    </lineage>
</organism>
<accession>A0A397WA44</accession>
<reference evidence="1 2" key="1">
    <citation type="submission" date="2018-06" db="EMBL/GenBank/DDBJ databases">
        <title>Comparative genomics reveals the genomic features of Rhizophagus irregularis, R. cerebriforme, R. diaphanum and Gigaspora rosea, and their symbiotic lifestyle signature.</title>
        <authorList>
            <person name="Morin E."/>
            <person name="San Clemente H."/>
            <person name="Chen E.C.H."/>
            <person name="De La Providencia I."/>
            <person name="Hainaut M."/>
            <person name="Kuo A."/>
            <person name="Kohler A."/>
            <person name="Murat C."/>
            <person name="Tang N."/>
            <person name="Roy S."/>
            <person name="Loubradou J."/>
            <person name="Henrissat B."/>
            <person name="Grigoriev I.V."/>
            <person name="Corradi N."/>
            <person name="Roux C."/>
            <person name="Martin F.M."/>
        </authorList>
    </citation>
    <scope>NUCLEOTIDE SEQUENCE [LARGE SCALE GENOMIC DNA]</scope>
    <source>
        <strain evidence="1 2">DAOM 194757</strain>
    </source>
</reference>
<dbReference type="EMBL" id="QKWP01000065">
    <property type="protein sequence ID" value="RIB28456.1"/>
    <property type="molecule type" value="Genomic_DNA"/>
</dbReference>
<evidence type="ECO:0008006" key="3">
    <source>
        <dbReference type="Google" id="ProtNLM"/>
    </source>
</evidence>